<keyword evidence="3" id="KW-1185">Reference proteome</keyword>
<dbReference type="InterPro" id="IPR000182">
    <property type="entry name" value="GNAT_dom"/>
</dbReference>
<dbReference type="InterPro" id="IPR016181">
    <property type="entry name" value="Acyl_CoA_acyltransferase"/>
</dbReference>
<dbReference type="SUPFAM" id="SSF55729">
    <property type="entry name" value="Acyl-CoA N-acyltransferases (Nat)"/>
    <property type="match status" value="1"/>
</dbReference>
<dbReference type="Gene3D" id="3.40.630.30">
    <property type="match status" value="1"/>
</dbReference>
<dbReference type="PANTHER" id="PTHR43441">
    <property type="entry name" value="RIBOSOMAL-PROTEIN-SERINE ACETYLTRANSFERASE"/>
    <property type="match status" value="1"/>
</dbReference>
<dbReference type="Pfam" id="PF13302">
    <property type="entry name" value="Acetyltransf_3"/>
    <property type="match status" value="1"/>
</dbReference>
<name>A0ABU2REZ4_9ACTN</name>
<proteinExistence type="predicted"/>
<reference evidence="3" key="1">
    <citation type="submission" date="2023-07" db="EMBL/GenBank/DDBJ databases">
        <title>30 novel species of actinomycetes from the DSMZ collection.</title>
        <authorList>
            <person name="Nouioui I."/>
        </authorList>
    </citation>
    <scope>NUCLEOTIDE SEQUENCE [LARGE SCALE GENOMIC DNA]</scope>
    <source>
        <strain evidence="3">DSM 41770</strain>
    </source>
</reference>
<dbReference type="EMBL" id="JAVREX010000001">
    <property type="protein sequence ID" value="MDT0426058.1"/>
    <property type="molecule type" value="Genomic_DNA"/>
</dbReference>
<dbReference type="PANTHER" id="PTHR43441:SF10">
    <property type="entry name" value="ACETYLTRANSFERASE"/>
    <property type="match status" value="1"/>
</dbReference>
<evidence type="ECO:0000313" key="2">
    <source>
        <dbReference type="EMBL" id="MDT0426058.1"/>
    </source>
</evidence>
<sequence>MEPITLTTERLLLRPLGPQDAEEVYAACQDPGIQRWTVVPSPYVRADAELFTGKLSPRGWADDTMYNFAVVSREDGGPLVGALGINRRTLTGTFEVGFWTAEEYRGRGFMTEAVLEAARWSFTDLAADRLEWRAEAGNVPSRAVALRAGFRMEGGQRSALLNKGTRRDTWIGALIPADLGLTGTHPYLPAPDVSGTS</sequence>
<organism evidence="2 3">
    <name type="scientific">Streptomyces salyersiae</name>
    <dbReference type="NCBI Taxonomy" id="3075530"/>
    <lineage>
        <taxon>Bacteria</taxon>
        <taxon>Bacillati</taxon>
        <taxon>Actinomycetota</taxon>
        <taxon>Actinomycetes</taxon>
        <taxon>Kitasatosporales</taxon>
        <taxon>Streptomycetaceae</taxon>
        <taxon>Streptomyces</taxon>
    </lineage>
</organism>
<protein>
    <submittedName>
        <fullName evidence="2">GNAT family N-acetyltransferase</fullName>
    </submittedName>
</protein>
<dbReference type="RefSeq" id="WP_311654318.1">
    <property type="nucleotide sequence ID" value="NZ_JAVREX010000001.1"/>
</dbReference>
<comment type="caution">
    <text evidence="2">The sequence shown here is derived from an EMBL/GenBank/DDBJ whole genome shotgun (WGS) entry which is preliminary data.</text>
</comment>
<dbReference type="InterPro" id="IPR051908">
    <property type="entry name" value="Ribosomal_N-acetyltransferase"/>
</dbReference>
<evidence type="ECO:0000259" key="1">
    <source>
        <dbReference type="PROSITE" id="PS51186"/>
    </source>
</evidence>
<dbReference type="PROSITE" id="PS51186">
    <property type="entry name" value="GNAT"/>
    <property type="match status" value="1"/>
</dbReference>
<gene>
    <name evidence="2" type="ORF">RM649_00080</name>
</gene>
<accession>A0ABU2REZ4</accession>
<feature type="domain" description="N-acetyltransferase" evidence="1">
    <location>
        <begin position="11"/>
        <end position="176"/>
    </location>
</feature>
<dbReference type="Proteomes" id="UP001183777">
    <property type="component" value="Unassembled WGS sequence"/>
</dbReference>
<evidence type="ECO:0000313" key="3">
    <source>
        <dbReference type="Proteomes" id="UP001183777"/>
    </source>
</evidence>